<dbReference type="PANTHER" id="PTHR13343:SF17">
    <property type="entry name" value="CELLULAR REPRESSOR OF E1A-STIMULATED GENES, ISOFORM A"/>
    <property type="match status" value="1"/>
</dbReference>
<evidence type="ECO:0000313" key="3">
    <source>
        <dbReference type="EMBL" id="VAW13465.1"/>
    </source>
</evidence>
<organism evidence="3">
    <name type="scientific">hydrothermal vent metagenome</name>
    <dbReference type="NCBI Taxonomy" id="652676"/>
    <lineage>
        <taxon>unclassified sequences</taxon>
        <taxon>metagenomes</taxon>
        <taxon>ecological metagenomes</taxon>
    </lineage>
</organism>
<sequence>MPVNSNRSVPETKPVSAGAARHIVRGAGTASLATLEASSGAPYASLVSVATLPSGAPIMTMSSLSHHHANIAADARVSLLFDGTPGQGNPLEGGRVSVSGRAVQVEDEEAARRFMARHREAFYTGFGDFGFFVIDIDRVHFVAGLGRARWFKAAGFEVGSELAETEADILAHVNSAHADDIAAYATGALKGPPGCWRISGIDVEGADLECNGVTLRLDFPHPATTPEEARAMLAERVGRTPGD</sequence>
<dbReference type="Gene3D" id="3.20.180.10">
    <property type="entry name" value="PNP-oxidase-like"/>
    <property type="match status" value="1"/>
</dbReference>
<name>A0A3B0T558_9ZZZZ</name>
<dbReference type="InterPro" id="IPR012349">
    <property type="entry name" value="Split_barrel_FMN-bd"/>
</dbReference>
<dbReference type="InterPro" id="IPR037119">
    <property type="entry name" value="Haem_oxidase_HugZ-like_sf"/>
</dbReference>
<evidence type="ECO:0008006" key="4">
    <source>
        <dbReference type="Google" id="ProtNLM"/>
    </source>
</evidence>
<dbReference type="SUPFAM" id="SSF50475">
    <property type="entry name" value="FMN-binding split barrel"/>
    <property type="match status" value="1"/>
</dbReference>
<accession>A0A3B0T558</accession>
<evidence type="ECO:0000259" key="1">
    <source>
        <dbReference type="Pfam" id="PF01243"/>
    </source>
</evidence>
<feature type="domain" description="Pyridoxamine 5'-phosphate oxidase N-terminal" evidence="1">
    <location>
        <begin position="19"/>
        <end position="142"/>
    </location>
</feature>
<feature type="domain" description="DUF2470" evidence="2">
    <location>
        <begin position="166"/>
        <end position="234"/>
    </location>
</feature>
<dbReference type="InterPro" id="IPR019595">
    <property type="entry name" value="DUF2470"/>
</dbReference>
<gene>
    <name evidence="3" type="ORF">MNBD_ALPHA09-2140</name>
</gene>
<dbReference type="EMBL" id="UOEM01000061">
    <property type="protein sequence ID" value="VAW13465.1"/>
    <property type="molecule type" value="Genomic_DNA"/>
</dbReference>
<dbReference type="InterPro" id="IPR011576">
    <property type="entry name" value="Pyridox_Oxase_N"/>
</dbReference>
<dbReference type="Pfam" id="PF10615">
    <property type="entry name" value="DUF2470"/>
    <property type="match status" value="1"/>
</dbReference>
<dbReference type="Pfam" id="PF01243">
    <property type="entry name" value="PNPOx_N"/>
    <property type="match status" value="1"/>
</dbReference>
<evidence type="ECO:0000259" key="2">
    <source>
        <dbReference type="Pfam" id="PF10615"/>
    </source>
</evidence>
<dbReference type="PANTHER" id="PTHR13343">
    <property type="entry name" value="CREG1 PROTEIN"/>
    <property type="match status" value="1"/>
</dbReference>
<dbReference type="AlphaFoldDB" id="A0A3B0T558"/>
<protein>
    <recommendedName>
        <fullName evidence="4">Heme iron utilization protein</fullName>
    </recommendedName>
</protein>
<reference evidence="3" key="1">
    <citation type="submission" date="2018-06" db="EMBL/GenBank/DDBJ databases">
        <authorList>
            <person name="Zhirakovskaya E."/>
        </authorList>
    </citation>
    <scope>NUCLEOTIDE SEQUENCE</scope>
</reference>
<proteinExistence type="predicted"/>
<dbReference type="GO" id="GO:0005737">
    <property type="term" value="C:cytoplasm"/>
    <property type="evidence" value="ECO:0007669"/>
    <property type="project" value="UniProtKB-ARBA"/>
</dbReference>
<dbReference type="Gene3D" id="2.30.110.10">
    <property type="entry name" value="Electron Transport, Fmn-binding Protein, Chain A"/>
    <property type="match status" value="1"/>
</dbReference>